<comment type="caution">
    <text evidence="2">The sequence shown here is derived from an EMBL/GenBank/DDBJ whole genome shotgun (WGS) entry which is preliminary data.</text>
</comment>
<gene>
    <name evidence="2" type="ORF">PoB_000421100</name>
</gene>
<reference evidence="2 3" key="1">
    <citation type="journal article" date="2021" name="Elife">
        <title>Chloroplast acquisition without the gene transfer in kleptoplastic sea slugs, Plakobranchus ocellatus.</title>
        <authorList>
            <person name="Maeda T."/>
            <person name="Takahashi S."/>
            <person name="Yoshida T."/>
            <person name="Shimamura S."/>
            <person name="Takaki Y."/>
            <person name="Nagai Y."/>
            <person name="Toyoda A."/>
            <person name="Suzuki Y."/>
            <person name="Arimoto A."/>
            <person name="Ishii H."/>
            <person name="Satoh N."/>
            <person name="Nishiyama T."/>
            <person name="Hasebe M."/>
            <person name="Maruyama T."/>
            <person name="Minagawa J."/>
            <person name="Obokata J."/>
            <person name="Shigenobu S."/>
        </authorList>
    </citation>
    <scope>NUCLEOTIDE SEQUENCE [LARGE SCALE GENOMIC DNA]</scope>
</reference>
<proteinExistence type="predicted"/>
<keyword evidence="1" id="KW-0732">Signal</keyword>
<dbReference type="AlphaFoldDB" id="A0AAV3XPC6"/>
<name>A0AAV3XPC6_9GAST</name>
<evidence type="ECO:0000256" key="1">
    <source>
        <dbReference type="SAM" id="SignalP"/>
    </source>
</evidence>
<keyword evidence="3" id="KW-1185">Reference proteome</keyword>
<organism evidence="2 3">
    <name type="scientific">Plakobranchus ocellatus</name>
    <dbReference type="NCBI Taxonomy" id="259542"/>
    <lineage>
        <taxon>Eukaryota</taxon>
        <taxon>Metazoa</taxon>
        <taxon>Spiralia</taxon>
        <taxon>Lophotrochozoa</taxon>
        <taxon>Mollusca</taxon>
        <taxon>Gastropoda</taxon>
        <taxon>Heterobranchia</taxon>
        <taxon>Euthyneura</taxon>
        <taxon>Panpulmonata</taxon>
        <taxon>Sacoglossa</taxon>
        <taxon>Placobranchoidea</taxon>
        <taxon>Plakobranchidae</taxon>
        <taxon>Plakobranchus</taxon>
    </lineage>
</organism>
<dbReference type="Proteomes" id="UP000735302">
    <property type="component" value="Unassembled WGS sequence"/>
</dbReference>
<dbReference type="EMBL" id="BLXT01000501">
    <property type="protein sequence ID" value="GFN77705.1"/>
    <property type="molecule type" value="Genomic_DNA"/>
</dbReference>
<protein>
    <submittedName>
        <fullName evidence="2">Uncharacterized protein</fullName>
    </submittedName>
</protein>
<accession>A0AAV3XPC6</accession>
<sequence length="241" mass="26022">MESPVVLFTLLLVIIVFLRHYAQCACTFPTDLTSTWRSSRWDDMTFTSSQVTVASMTNVGTNVVFDCESASGSKYLIRLLMVSEVDKRSIAMICTRSMVWSGRLKCLATAETFLLTDNQPVRLVTPGSAISEANTCTVSSPYSTGSNDLLIKTDQTSAAAITCPDPLLANFAPYTVTKSSGATSCGTSGSINICSHTTNVVVDYTSCSEVIYYSSKYMLEVAIPPGYRLVLALGKREKGGC</sequence>
<feature type="chain" id="PRO_5043439038" evidence="1">
    <location>
        <begin position="25"/>
        <end position="241"/>
    </location>
</feature>
<feature type="signal peptide" evidence="1">
    <location>
        <begin position="1"/>
        <end position="24"/>
    </location>
</feature>
<evidence type="ECO:0000313" key="2">
    <source>
        <dbReference type="EMBL" id="GFN77705.1"/>
    </source>
</evidence>
<evidence type="ECO:0000313" key="3">
    <source>
        <dbReference type="Proteomes" id="UP000735302"/>
    </source>
</evidence>